<dbReference type="STRING" id="1317125.SAMN05444128_3126"/>
<protein>
    <recommendedName>
        <fullName evidence="3">HEAT repeat-containing protein</fullName>
    </recommendedName>
</protein>
<dbReference type="EMBL" id="FTPP01000003">
    <property type="protein sequence ID" value="SIT93652.1"/>
    <property type="molecule type" value="Genomic_DNA"/>
</dbReference>
<evidence type="ECO:0000313" key="1">
    <source>
        <dbReference type="EMBL" id="SIT93652.1"/>
    </source>
</evidence>
<dbReference type="RefSeq" id="WP_076671314.1">
    <property type="nucleotide sequence ID" value="NZ_FTPP01000003.1"/>
</dbReference>
<name>A0A1R3XRL6_9BACT</name>
<sequence>MRKTSTIFYASVAAGILSMLDLRPAASTSLRILTGVEVMPQDTIKTKKKNENVRIQVGGKGKDGKDGEQVYINSNDNKREELKSKGTITLTDDLKDIKSISPNGYLRYMRSVNDHTRRLEISSDAKGNVSRTYSENGKQIAYEPAGTAWLQQIMPDLMANTGIGIAELVNNLYGKSGAKGVLAEAEKAGSDHARMRFVQHLYQQPNLKHADVKLMLQFVDKHVTSDYERRKALGNVSASHLQNKDVAGSYLQVSNKISSDYERRKALLYLLETPGLSNESMSTALEQTGKISSDYEKAKVLQQLAKQPGFIQNNYKPAFSVIDKISSDYEKAKTINAVLKSHTLSQAQYKALLPVVSRMGSDYEKGKVLRNIAAAIPADAKELRAEVEKAANTMGSDYEKQKVLSALR</sequence>
<dbReference type="Proteomes" id="UP000187181">
    <property type="component" value="Unassembled WGS sequence"/>
</dbReference>
<accession>A0A1R3XRL6</accession>
<organism evidence="1 2">
    <name type="scientific">Pontibacter indicus</name>
    <dbReference type="NCBI Taxonomy" id="1317125"/>
    <lineage>
        <taxon>Bacteria</taxon>
        <taxon>Pseudomonadati</taxon>
        <taxon>Bacteroidota</taxon>
        <taxon>Cytophagia</taxon>
        <taxon>Cytophagales</taxon>
        <taxon>Hymenobacteraceae</taxon>
        <taxon>Pontibacter</taxon>
    </lineage>
</organism>
<dbReference type="AlphaFoldDB" id="A0A1R3XRL6"/>
<gene>
    <name evidence="1" type="ORF">SAMN05444128_3126</name>
</gene>
<dbReference type="OrthoDB" id="1112654at2"/>
<reference evidence="2" key="1">
    <citation type="submission" date="2017-01" db="EMBL/GenBank/DDBJ databases">
        <authorList>
            <person name="Varghese N."/>
            <person name="Submissions S."/>
        </authorList>
    </citation>
    <scope>NUCLEOTIDE SEQUENCE [LARGE SCALE GENOMIC DNA]</scope>
    <source>
        <strain evidence="2">LP100</strain>
    </source>
</reference>
<evidence type="ECO:0000313" key="2">
    <source>
        <dbReference type="Proteomes" id="UP000187181"/>
    </source>
</evidence>
<evidence type="ECO:0008006" key="3">
    <source>
        <dbReference type="Google" id="ProtNLM"/>
    </source>
</evidence>
<proteinExistence type="predicted"/>
<keyword evidence="2" id="KW-1185">Reference proteome</keyword>